<dbReference type="GO" id="GO:0000977">
    <property type="term" value="F:RNA polymerase II transcription regulatory region sequence-specific DNA binding"/>
    <property type="evidence" value="ECO:0007669"/>
    <property type="project" value="TreeGrafter"/>
</dbReference>
<feature type="region of interest" description="Disordered" evidence="1">
    <location>
        <begin position="135"/>
        <end position="158"/>
    </location>
</feature>
<dbReference type="InterPro" id="IPR040373">
    <property type="entry name" value="CASZ1"/>
</dbReference>
<dbReference type="PROSITE" id="PS00028">
    <property type="entry name" value="ZINC_FINGER_C2H2_1"/>
    <property type="match status" value="2"/>
</dbReference>
<gene>
    <name evidence="3" type="ORF">ONB1V03_LOCUS611</name>
</gene>
<feature type="domain" description="C2H2-type" evidence="2">
    <location>
        <begin position="332"/>
        <end position="354"/>
    </location>
</feature>
<evidence type="ECO:0000259" key="2">
    <source>
        <dbReference type="PROSITE" id="PS00028"/>
    </source>
</evidence>
<feature type="compositionally biased region" description="Polar residues" evidence="1">
    <location>
        <begin position="141"/>
        <end position="157"/>
    </location>
</feature>
<keyword evidence="4" id="KW-1185">Reference proteome</keyword>
<dbReference type="GO" id="GO:0000981">
    <property type="term" value="F:DNA-binding transcription factor activity, RNA polymerase II-specific"/>
    <property type="evidence" value="ECO:0007669"/>
    <property type="project" value="TreeGrafter"/>
</dbReference>
<name>A0A7R9L8R4_9ACAR</name>
<dbReference type="GO" id="GO:0045944">
    <property type="term" value="P:positive regulation of transcription by RNA polymerase II"/>
    <property type="evidence" value="ECO:0007669"/>
    <property type="project" value="TreeGrafter"/>
</dbReference>
<accession>A0A7R9L8R4</accession>
<dbReference type="PANTHER" id="PTHR12451">
    <property type="entry name" value="TRANSCRIPTION FACTOR CASTOR PROTEIN MING -RELATED"/>
    <property type="match status" value="1"/>
</dbReference>
<evidence type="ECO:0000313" key="3">
    <source>
        <dbReference type="EMBL" id="CAD7637102.1"/>
    </source>
</evidence>
<dbReference type="PANTHER" id="PTHR12451:SF0">
    <property type="entry name" value="ZINC FINGER PROTEIN CASTOR HOMOLOG 1"/>
    <property type="match status" value="1"/>
</dbReference>
<proteinExistence type="predicted"/>
<dbReference type="SMART" id="SM00355">
    <property type="entry name" value="ZnF_C2H2"/>
    <property type="match status" value="3"/>
</dbReference>
<reference evidence="3" key="1">
    <citation type="submission" date="2020-11" db="EMBL/GenBank/DDBJ databases">
        <authorList>
            <person name="Tran Van P."/>
        </authorList>
    </citation>
    <scope>NUCLEOTIDE SEQUENCE</scope>
</reference>
<dbReference type="GO" id="GO:0045664">
    <property type="term" value="P:regulation of neuron differentiation"/>
    <property type="evidence" value="ECO:0007669"/>
    <property type="project" value="TreeGrafter"/>
</dbReference>
<dbReference type="Proteomes" id="UP000728032">
    <property type="component" value="Unassembled WGS sequence"/>
</dbReference>
<sequence length="393" mass="44634">MERSQCRQTCEPQHQQVLDSQCRAACAHCDACDASATANAMNANEDSNESVDSNGPLTNTGLNTINYGNKSNTSNVESDVNLLHSLRNRVYDSIPSSLQSLFSSPHHRYSNEQPVPQNVSSLLSFAALGNHIKGLNDRKQSTPQTHNSWKKSSSATNLGPAPWIDKSFFAPSSSSSHSGTLPSKVDALAKSTGPVDYTRYVKRFVNASDCGFGYCKELNYREHFHCMDCNSRVFVKKEEMIRHFKWHKKRDESLQHGFMRYSPCDDCSDKFPNCAHNRKQTHYHCLKQGCDKVYISTSDVQMHANYHRKDTAIIQEGFQRFRATEDCLLESCVFFGCTYVLHSSGQLYSHKRKHERRENELAYRKFRLAQNMIRSLNSDNNTHLAFGFLEASL</sequence>
<protein>
    <recommendedName>
        <fullName evidence="2">C2H2-type domain-containing protein</fullName>
    </recommendedName>
</protein>
<evidence type="ECO:0000313" key="4">
    <source>
        <dbReference type="Proteomes" id="UP000728032"/>
    </source>
</evidence>
<feature type="domain" description="C2H2-type" evidence="2">
    <location>
        <begin position="285"/>
        <end position="307"/>
    </location>
</feature>
<dbReference type="InterPro" id="IPR013087">
    <property type="entry name" value="Znf_C2H2_type"/>
</dbReference>
<dbReference type="EMBL" id="CAJPVJ010000049">
    <property type="protein sequence ID" value="CAG2159625.1"/>
    <property type="molecule type" value="Genomic_DNA"/>
</dbReference>
<dbReference type="AlphaFoldDB" id="A0A7R9L8R4"/>
<feature type="region of interest" description="Disordered" evidence="1">
    <location>
        <begin position="43"/>
        <end position="74"/>
    </location>
</feature>
<organism evidence="3">
    <name type="scientific">Oppiella nova</name>
    <dbReference type="NCBI Taxonomy" id="334625"/>
    <lineage>
        <taxon>Eukaryota</taxon>
        <taxon>Metazoa</taxon>
        <taxon>Ecdysozoa</taxon>
        <taxon>Arthropoda</taxon>
        <taxon>Chelicerata</taxon>
        <taxon>Arachnida</taxon>
        <taxon>Acari</taxon>
        <taxon>Acariformes</taxon>
        <taxon>Sarcoptiformes</taxon>
        <taxon>Oribatida</taxon>
        <taxon>Brachypylina</taxon>
        <taxon>Oppioidea</taxon>
        <taxon>Oppiidae</taxon>
        <taxon>Oppiella</taxon>
    </lineage>
</organism>
<dbReference type="EMBL" id="OC914874">
    <property type="protein sequence ID" value="CAD7637102.1"/>
    <property type="molecule type" value="Genomic_DNA"/>
</dbReference>
<evidence type="ECO:0000256" key="1">
    <source>
        <dbReference type="SAM" id="MobiDB-lite"/>
    </source>
</evidence>
<dbReference type="GO" id="GO:0005634">
    <property type="term" value="C:nucleus"/>
    <property type="evidence" value="ECO:0007669"/>
    <property type="project" value="TreeGrafter"/>
</dbReference>
<dbReference type="OrthoDB" id="10063916at2759"/>